<dbReference type="Gene3D" id="3.40.50.2300">
    <property type="match status" value="1"/>
</dbReference>
<evidence type="ECO:0000256" key="4">
    <source>
        <dbReference type="ARBA" id="ARBA00022679"/>
    </source>
</evidence>
<keyword evidence="2" id="KW-0597">Phosphoprotein</keyword>
<dbReference type="AlphaFoldDB" id="A4SID0"/>
<evidence type="ECO:0000256" key="6">
    <source>
        <dbReference type="ARBA" id="ARBA00022777"/>
    </source>
</evidence>
<gene>
    <name evidence="9" type="primary">celA</name>
    <name evidence="9" type="ordered locus">ASA_0480</name>
</gene>
<feature type="domain" description="PTS EIIB type-3" evidence="8">
    <location>
        <begin position="31"/>
        <end position="131"/>
    </location>
</feature>
<proteinExistence type="predicted"/>
<dbReference type="PANTHER" id="PTHR34581:SF2">
    <property type="entry name" value="PTS SYSTEM N,N'-DIACETYLCHITOBIOSE-SPECIFIC EIIB COMPONENT"/>
    <property type="match status" value="1"/>
</dbReference>
<reference evidence="10" key="1">
    <citation type="journal article" date="2008" name="BMC Genomics">
        <title>The genome of Aeromonas salmonicida subsp. salmonicida A449: insights into the evolution of a fish pathogen.</title>
        <authorList>
            <person name="Reith M.E."/>
            <person name="Singh R.K."/>
            <person name="Curtis B."/>
            <person name="Boyd J.M."/>
            <person name="Bouevitch A."/>
            <person name="Kimball J."/>
            <person name="Munholland J."/>
            <person name="Murphy C."/>
            <person name="Sarty D."/>
            <person name="Williams J."/>
            <person name="Nash J.H."/>
            <person name="Johnson S.C."/>
            <person name="Brown L.L."/>
        </authorList>
    </citation>
    <scope>NUCLEOTIDE SEQUENCE [LARGE SCALE GENOMIC DNA]</scope>
    <source>
        <strain evidence="10">A449</strain>
    </source>
</reference>
<organism evidence="9 10">
    <name type="scientific">Aeromonas salmonicida (strain A449)</name>
    <dbReference type="NCBI Taxonomy" id="382245"/>
    <lineage>
        <taxon>Bacteria</taxon>
        <taxon>Pseudomonadati</taxon>
        <taxon>Pseudomonadota</taxon>
        <taxon>Gammaproteobacteria</taxon>
        <taxon>Aeromonadales</taxon>
        <taxon>Aeromonadaceae</taxon>
        <taxon>Aeromonas</taxon>
    </lineage>
</organism>
<protein>
    <submittedName>
        <fullName evidence="9">PTS system cellobiose-specific IIB component</fullName>
    </submittedName>
</protein>
<evidence type="ECO:0000256" key="2">
    <source>
        <dbReference type="ARBA" id="ARBA00022553"/>
    </source>
</evidence>
<dbReference type="InterPro" id="IPR036095">
    <property type="entry name" value="PTS_EIIB-like_sf"/>
</dbReference>
<dbReference type="PANTHER" id="PTHR34581">
    <property type="entry name" value="PTS SYSTEM N,N'-DIACETYLCHITOBIOSE-SPECIFIC EIIB COMPONENT"/>
    <property type="match status" value="1"/>
</dbReference>
<dbReference type="InterPro" id="IPR013012">
    <property type="entry name" value="PTS_EIIB_3"/>
</dbReference>
<name>A4SID0_AERS4</name>
<evidence type="ECO:0000313" key="9">
    <source>
        <dbReference type="EMBL" id="ABO88652.1"/>
    </source>
</evidence>
<dbReference type="KEGG" id="asa:ASA_0480"/>
<dbReference type="GO" id="GO:0016301">
    <property type="term" value="F:kinase activity"/>
    <property type="evidence" value="ECO:0007669"/>
    <property type="project" value="UniProtKB-KW"/>
</dbReference>
<keyword evidence="6" id="KW-0418">Kinase</keyword>
<evidence type="ECO:0000256" key="1">
    <source>
        <dbReference type="ARBA" id="ARBA00022448"/>
    </source>
</evidence>
<dbReference type="eggNOG" id="COG1440">
    <property type="taxonomic scope" value="Bacteria"/>
</dbReference>
<dbReference type="HOGENOM" id="CLU_147323_1_1_6"/>
<dbReference type="EMBL" id="CP000644">
    <property type="protein sequence ID" value="ABO88652.1"/>
    <property type="molecule type" value="Genomic_DNA"/>
</dbReference>
<dbReference type="Pfam" id="PF02302">
    <property type="entry name" value="PTS_IIB"/>
    <property type="match status" value="1"/>
</dbReference>
<evidence type="ECO:0000256" key="3">
    <source>
        <dbReference type="ARBA" id="ARBA00022597"/>
    </source>
</evidence>
<dbReference type="GO" id="GO:0008982">
    <property type="term" value="F:protein-N(PI)-phosphohistidine-sugar phosphotransferase activity"/>
    <property type="evidence" value="ECO:0007669"/>
    <property type="project" value="InterPro"/>
</dbReference>
<feature type="modified residue" description="Phosphocysteine; by EIIA" evidence="7">
    <location>
        <position position="38"/>
    </location>
</feature>
<keyword evidence="3" id="KW-0762">Sugar transport</keyword>
<dbReference type="PROSITE" id="PS51100">
    <property type="entry name" value="PTS_EIIB_TYPE_3"/>
    <property type="match status" value="1"/>
</dbReference>
<evidence type="ECO:0000313" key="10">
    <source>
        <dbReference type="Proteomes" id="UP000000225"/>
    </source>
</evidence>
<evidence type="ECO:0000256" key="7">
    <source>
        <dbReference type="PROSITE-ProRule" id="PRU00423"/>
    </source>
</evidence>
<sequence>MFGRDTETGFQIKSIDPECAIRYERLENLEMKKIMLCCSSGMSTSLLVKKMKEEADKRGVSAEIQAFGAAEFDLQMPHYQVVLLGPQVKYMQAELQQRAAAHCVPVETINMMDYGMQRGDKVLDHALSLIR</sequence>
<evidence type="ECO:0000256" key="5">
    <source>
        <dbReference type="ARBA" id="ARBA00022683"/>
    </source>
</evidence>
<keyword evidence="4" id="KW-0808">Transferase</keyword>
<dbReference type="STRING" id="29491.GCA_000820065_02939"/>
<dbReference type="CDD" id="cd05564">
    <property type="entry name" value="PTS_IIB_chitobiose_lichenan"/>
    <property type="match status" value="1"/>
</dbReference>
<dbReference type="Proteomes" id="UP000000225">
    <property type="component" value="Chromosome"/>
</dbReference>
<evidence type="ECO:0000259" key="8">
    <source>
        <dbReference type="PROSITE" id="PS51100"/>
    </source>
</evidence>
<keyword evidence="1" id="KW-0813">Transport</keyword>
<dbReference type="InterPro" id="IPR003501">
    <property type="entry name" value="PTS_EIIB_2/3"/>
</dbReference>
<dbReference type="SUPFAM" id="SSF52794">
    <property type="entry name" value="PTS system IIB component-like"/>
    <property type="match status" value="1"/>
</dbReference>
<dbReference type="InterPro" id="IPR051819">
    <property type="entry name" value="PTS_sugar-specific_EIIB"/>
</dbReference>
<accession>A4SID0</accession>
<dbReference type="GO" id="GO:0009401">
    <property type="term" value="P:phosphoenolpyruvate-dependent sugar phosphotransferase system"/>
    <property type="evidence" value="ECO:0007669"/>
    <property type="project" value="UniProtKB-KW"/>
</dbReference>
<keyword evidence="5" id="KW-0598">Phosphotransferase system</keyword>